<proteinExistence type="predicted"/>
<evidence type="ECO:0000313" key="3">
    <source>
        <dbReference type="Proteomes" id="UP000261540"/>
    </source>
</evidence>
<dbReference type="Proteomes" id="UP000261540">
    <property type="component" value="Unplaced"/>
</dbReference>
<dbReference type="AlphaFoldDB" id="A0A3B3REN8"/>
<sequence length="341" mass="35139">MIMPLHHASVIPRDVTSSRLSGSSKTKERDRQAGSPTSVNVPCNLPRTSVTPSIQDICRCVGAGRSACFPDAKCGPPACPPALSLCLCPACLSFAFIFFSPLFLASDWPPPACSSHATAVRAGPQQPLQTAAVLPPCGGPPVTALCLASSPLSPDWLSLLRAGGPLRSSRSLDDVGPRPGSLSHGLRFIDRPSSDGELAPPALAPLLSNTCKLIGGLTGILAPVPRPPNVGSLGSFACGLHVSKSSSCILGVSEPPSDDDASLARPVWPPVAPLCSPEGDSDLDRCSSTPSDKTVPLSPYSLSADCCRLVLCSVLPLHPASCVLLWLPHLLLSPASSACLS</sequence>
<dbReference type="GeneTree" id="ENSGT00940000182037"/>
<evidence type="ECO:0000256" key="1">
    <source>
        <dbReference type="SAM" id="MobiDB-lite"/>
    </source>
</evidence>
<name>A0A3B3REN8_9TELE</name>
<protein>
    <submittedName>
        <fullName evidence="2">Uncharacterized protein</fullName>
    </submittedName>
</protein>
<dbReference type="STRING" id="1676925.ENSPKIP00000016798"/>
<accession>A0A3B3REN8</accession>
<reference evidence="2" key="1">
    <citation type="submission" date="2025-05" db="UniProtKB">
        <authorList>
            <consortium name="Ensembl"/>
        </authorList>
    </citation>
    <scope>IDENTIFICATION</scope>
</reference>
<dbReference type="Ensembl" id="ENSPKIT00000041298.1">
    <property type="protein sequence ID" value="ENSPKIP00000016798.1"/>
    <property type="gene ID" value="ENSPKIG00000002976.1"/>
</dbReference>
<organism evidence="2 3">
    <name type="scientific">Paramormyrops kingsleyae</name>
    <dbReference type="NCBI Taxonomy" id="1676925"/>
    <lineage>
        <taxon>Eukaryota</taxon>
        <taxon>Metazoa</taxon>
        <taxon>Chordata</taxon>
        <taxon>Craniata</taxon>
        <taxon>Vertebrata</taxon>
        <taxon>Euteleostomi</taxon>
        <taxon>Actinopterygii</taxon>
        <taxon>Neopterygii</taxon>
        <taxon>Teleostei</taxon>
        <taxon>Osteoglossocephala</taxon>
        <taxon>Osteoglossomorpha</taxon>
        <taxon>Osteoglossiformes</taxon>
        <taxon>Mormyridae</taxon>
        <taxon>Paramormyrops</taxon>
    </lineage>
</organism>
<keyword evidence="3" id="KW-1185">Reference proteome</keyword>
<feature type="region of interest" description="Disordered" evidence="1">
    <location>
        <begin position="16"/>
        <end position="41"/>
    </location>
</feature>
<dbReference type="Ensembl" id="ENSPKIT00000041356.1">
    <property type="protein sequence ID" value="ENSPKIP00000016854.1"/>
    <property type="gene ID" value="ENSPKIG00000003008.1"/>
</dbReference>
<evidence type="ECO:0000313" key="2">
    <source>
        <dbReference type="Ensembl" id="ENSPKIP00000016798.1"/>
    </source>
</evidence>